<proteinExistence type="inferred from homology"/>
<evidence type="ECO:0000256" key="4">
    <source>
        <dbReference type="ARBA" id="ARBA00022786"/>
    </source>
</evidence>
<keyword evidence="3" id="KW-0808">Transferase</keyword>
<evidence type="ECO:0000256" key="5">
    <source>
        <dbReference type="ARBA" id="ARBA00023006"/>
    </source>
</evidence>
<protein>
    <recommendedName>
        <fullName evidence="2">Ubiquitin-like-conjugating enzyme ATG10</fullName>
    </recommendedName>
    <alternativeName>
        <fullName evidence="6">Autophagy-related protein 10</fullName>
    </alternativeName>
</protein>
<reference evidence="7 8" key="1">
    <citation type="submission" date="2015-12" db="EMBL/GenBank/DDBJ databases">
        <title>Dictyostelia acquired genes for synthesis and detection of signals that induce cell-type specialization by lateral gene transfer from prokaryotes.</title>
        <authorList>
            <person name="Gloeckner G."/>
            <person name="Schaap P."/>
        </authorList>
    </citation>
    <scope>NUCLEOTIDE SEQUENCE [LARGE SCALE GENOMIC DNA]</scope>
    <source>
        <strain evidence="7 8">TK</strain>
    </source>
</reference>
<dbReference type="PANTHER" id="PTHR14957:SF1">
    <property type="entry name" value="UBIQUITIN-LIKE-CONJUGATING ENZYME ATG10"/>
    <property type="match status" value="1"/>
</dbReference>
<dbReference type="AlphaFoldDB" id="A0A151ZGB3"/>
<gene>
    <name evidence="7" type="ORF">DLAC_05617</name>
</gene>
<dbReference type="GO" id="GO:0032446">
    <property type="term" value="P:protein modification by small protein conjugation"/>
    <property type="evidence" value="ECO:0007669"/>
    <property type="project" value="TreeGrafter"/>
</dbReference>
<evidence type="ECO:0000256" key="1">
    <source>
        <dbReference type="ARBA" id="ARBA00005696"/>
    </source>
</evidence>
<evidence type="ECO:0000256" key="3">
    <source>
        <dbReference type="ARBA" id="ARBA00022679"/>
    </source>
</evidence>
<evidence type="ECO:0000256" key="2">
    <source>
        <dbReference type="ARBA" id="ARBA00021099"/>
    </source>
</evidence>
<accession>A0A151ZGB3</accession>
<dbReference type="InterPro" id="IPR007135">
    <property type="entry name" value="Atg3/Atg10"/>
</dbReference>
<organism evidence="7 8">
    <name type="scientific">Tieghemostelium lacteum</name>
    <name type="common">Slime mold</name>
    <name type="synonym">Dictyostelium lacteum</name>
    <dbReference type="NCBI Taxonomy" id="361077"/>
    <lineage>
        <taxon>Eukaryota</taxon>
        <taxon>Amoebozoa</taxon>
        <taxon>Evosea</taxon>
        <taxon>Eumycetozoa</taxon>
        <taxon>Dictyostelia</taxon>
        <taxon>Dictyosteliales</taxon>
        <taxon>Raperosteliaceae</taxon>
        <taxon>Tieghemostelium</taxon>
    </lineage>
</organism>
<keyword evidence="5" id="KW-0072">Autophagy</keyword>
<dbReference type="Proteomes" id="UP000076078">
    <property type="component" value="Unassembled WGS sequence"/>
</dbReference>
<sequence>MYLNAYDNNTNSLIPYEDIIKQLEISDHLSNLPAISQVEHPVLGVPFYQLHPCETSNLMKDVFHSTSTSPQSIENDYLLSWLTIVGPLVGIQTPLQVLSQTNYNNKQQTSTQ</sequence>
<dbReference type="PANTHER" id="PTHR14957">
    <property type="entry name" value="UBIQUITIN-LIKE-CONJUGATING ENZYME ATG10"/>
    <property type="match status" value="1"/>
</dbReference>
<dbReference type="EMBL" id="LODT01000028">
    <property type="protein sequence ID" value="KYQ93011.1"/>
    <property type="molecule type" value="Genomic_DNA"/>
</dbReference>
<dbReference type="OrthoDB" id="4089664at2759"/>
<evidence type="ECO:0000313" key="8">
    <source>
        <dbReference type="Proteomes" id="UP000076078"/>
    </source>
</evidence>
<name>A0A151ZGB3_TIELA</name>
<keyword evidence="8" id="KW-1185">Reference proteome</keyword>
<evidence type="ECO:0000313" key="7">
    <source>
        <dbReference type="EMBL" id="KYQ93011.1"/>
    </source>
</evidence>
<dbReference type="Gene3D" id="3.30.1460.50">
    <property type="match status" value="1"/>
</dbReference>
<dbReference type="GO" id="GO:0000422">
    <property type="term" value="P:autophagy of mitochondrion"/>
    <property type="evidence" value="ECO:0007669"/>
    <property type="project" value="TreeGrafter"/>
</dbReference>
<dbReference type="GO" id="GO:0061651">
    <property type="term" value="F:Atg12 conjugating enzyme activity"/>
    <property type="evidence" value="ECO:0007669"/>
    <property type="project" value="TreeGrafter"/>
</dbReference>
<evidence type="ECO:0000256" key="6">
    <source>
        <dbReference type="ARBA" id="ARBA00029833"/>
    </source>
</evidence>
<comment type="similarity">
    <text evidence="1">Belongs to the ATG10 family.</text>
</comment>
<dbReference type="Pfam" id="PF03987">
    <property type="entry name" value="Autophagy_act_C"/>
    <property type="match status" value="1"/>
</dbReference>
<dbReference type="InParanoid" id="A0A151ZGB3"/>
<keyword evidence="4" id="KW-0833">Ubl conjugation pathway</keyword>
<dbReference type="GO" id="GO:0000045">
    <property type="term" value="P:autophagosome assembly"/>
    <property type="evidence" value="ECO:0007669"/>
    <property type="project" value="TreeGrafter"/>
</dbReference>
<dbReference type="GO" id="GO:0005829">
    <property type="term" value="C:cytosol"/>
    <property type="evidence" value="ECO:0007669"/>
    <property type="project" value="TreeGrafter"/>
</dbReference>
<dbReference type="STRING" id="361077.A0A151ZGB3"/>
<comment type="caution">
    <text evidence="7">The sequence shown here is derived from an EMBL/GenBank/DDBJ whole genome shotgun (WGS) entry which is preliminary data.</text>
</comment>